<dbReference type="GO" id="GO:0031405">
    <property type="term" value="F:lipoic acid binding"/>
    <property type="evidence" value="ECO:0007669"/>
    <property type="project" value="TreeGrafter"/>
</dbReference>
<keyword evidence="3 6" id="KW-0808">Transferase</keyword>
<dbReference type="PANTHER" id="PTHR43178:SF5">
    <property type="entry name" value="LIPOAMIDE ACYLTRANSFERASE COMPONENT OF BRANCHED-CHAIN ALPHA-KETO ACID DEHYDROGENASE COMPLEX, MITOCHONDRIAL"/>
    <property type="match status" value="1"/>
</dbReference>
<comment type="cofactor">
    <cofactor evidence="1 6">
        <name>(R)-lipoate</name>
        <dbReference type="ChEBI" id="CHEBI:83088"/>
    </cofactor>
</comment>
<evidence type="ECO:0000313" key="9">
    <source>
        <dbReference type="EMBL" id="KNE19878.1"/>
    </source>
</evidence>
<evidence type="ECO:0000256" key="1">
    <source>
        <dbReference type="ARBA" id="ARBA00001938"/>
    </source>
</evidence>
<dbReference type="SUPFAM" id="SSF52777">
    <property type="entry name" value="CoA-dependent acyltransferases"/>
    <property type="match status" value="1"/>
</dbReference>
<dbReference type="AlphaFoldDB" id="A0A0L0QNQ4"/>
<dbReference type="GO" id="GO:0016407">
    <property type="term" value="F:acetyltransferase activity"/>
    <property type="evidence" value="ECO:0007669"/>
    <property type="project" value="TreeGrafter"/>
</dbReference>
<dbReference type="Pfam" id="PF00198">
    <property type="entry name" value="2-oxoacid_dh"/>
    <property type="match status" value="1"/>
</dbReference>
<evidence type="ECO:0000256" key="6">
    <source>
        <dbReference type="RuleBase" id="RU003423"/>
    </source>
</evidence>
<dbReference type="EC" id="2.3.1.-" evidence="6"/>
<dbReference type="InterPro" id="IPR023213">
    <property type="entry name" value="CAT-like_dom_sf"/>
</dbReference>
<dbReference type="InterPro" id="IPR000089">
    <property type="entry name" value="Biotin_lipoyl"/>
</dbReference>
<sequence length="411" mass="44522">MATSIVMPKLGMTMTEGTVEEWLKQPGDTVKEGEGIVTISSDKLTSEVEAPADGVLLKIIKDVTEEATVGEPIGIVGQDGEEVGEAVSNVEETKTEQEPEVHQETIQQSELNQKMDGPQRKKRISPAARKKAKALAIDISNITGTGPKGRITRRDIEQAAKQQAAATIMEEQTVEKQTAQEKATHVTGLSSMRKSIATNMQQSLANTAQLTLHRKADITDLLVFQNKMRAEAAENGLDIKLTLTVFLARAVTLSLQQHPEVNTHLIDEQLHQYDVVHLGIATSLENGLVVPVVKHAERLPLGSLAEQIKLVTESAREGKNVELNGATFTISNLGAQGVEYFTPILNPPESGILGVGTFIKEFALGENEAVKQKISLPLSLTFDHRVLDGAPAAAFLNTIAHYLANPYLLLL</sequence>
<dbReference type="Gene3D" id="4.10.320.10">
    <property type="entry name" value="E3-binding domain"/>
    <property type="match status" value="1"/>
</dbReference>
<name>A0A0L0QNQ4_VIRPA</name>
<dbReference type="InterPro" id="IPR001078">
    <property type="entry name" value="2-oxoacid_DH_actylTfrase"/>
</dbReference>
<dbReference type="OrthoDB" id="9805770at2"/>
<dbReference type="InterPro" id="IPR011053">
    <property type="entry name" value="Single_hybrid_motif"/>
</dbReference>
<dbReference type="Proteomes" id="UP000036780">
    <property type="component" value="Unassembled WGS sequence"/>
</dbReference>
<feature type="domain" description="Peripheral subunit-binding (PSBD)" evidence="8">
    <location>
        <begin position="123"/>
        <end position="160"/>
    </location>
</feature>
<dbReference type="PANTHER" id="PTHR43178">
    <property type="entry name" value="DIHYDROLIPOAMIDE ACETYLTRANSFERASE COMPONENT OF PYRUVATE DEHYDROGENASE COMPLEX"/>
    <property type="match status" value="1"/>
</dbReference>
<dbReference type="GO" id="GO:0005737">
    <property type="term" value="C:cytoplasm"/>
    <property type="evidence" value="ECO:0007669"/>
    <property type="project" value="TreeGrafter"/>
</dbReference>
<dbReference type="RefSeq" id="WP_050352436.1">
    <property type="nucleotide sequence ID" value="NZ_CP073011.1"/>
</dbReference>
<dbReference type="SUPFAM" id="SSF51230">
    <property type="entry name" value="Single hybrid motif"/>
    <property type="match status" value="1"/>
</dbReference>
<dbReference type="Gene3D" id="2.40.50.100">
    <property type="match status" value="1"/>
</dbReference>
<organism evidence="9 10">
    <name type="scientific">Virgibacillus pantothenticus</name>
    <dbReference type="NCBI Taxonomy" id="1473"/>
    <lineage>
        <taxon>Bacteria</taxon>
        <taxon>Bacillati</taxon>
        <taxon>Bacillota</taxon>
        <taxon>Bacilli</taxon>
        <taxon>Bacillales</taxon>
        <taxon>Bacillaceae</taxon>
        <taxon>Virgibacillus</taxon>
    </lineage>
</organism>
<feature type="domain" description="Lipoyl-binding" evidence="7">
    <location>
        <begin position="2"/>
        <end position="77"/>
    </location>
</feature>
<evidence type="ECO:0000256" key="2">
    <source>
        <dbReference type="ARBA" id="ARBA00007317"/>
    </source>
</evidence>
<dbReference type="PATRIC" id="fig|1473.5.peg.1832"/>
<evidence type="ECO:0000256" key="5">
    <source>
        <dbReference type="ARBA" id="ARBA00023315"/>
    </source>
</evidence>
<dbReference type="EMBL" id="LGTO01000007">
    <property type="protein sequence ID" value="KNE19878.1"/>
    <property type="molecule type" value="Genomic_DNA"/>
</dbReference>
<keyword evidence="5 6" id="KW-0012">Acyltransferase</keyword>
<evidence type="ECO:0000259" key="7">
    <source>
        <dbReference type="PROSITE" id="PS50968"/>
    </source>
</evidence>
<evidence type="ECO:0000259" key="8">
    <source>
        <dbReference type="PROSITE" id="PS51826"/>
    </source>
</evidence>
<keyword evidence="10" id="KW-1185">Reference proteome</keyword>
<dbReference type="InterPro" id="IPR050743">
    <property type="entry name" value="2-oxoacid_DH_E2_comp"/>
</dbReference>
<comment type="caution">
    <text evidence="9">The sequence shown here is derived from an EMBL/GenBank/DDBJ whole genome shotgun (WGS) entry which is preliminary data.</text>
</comment>
<gene>
    <name evidence="9" type="ORF">AFK71_15780</name>
</gene>
<dbReference type="Pfam" id="PF02817">
    <property type="entry name" value="E3_binding"/>
    <property type="match status" value="1"/>
</dbReference>
<proteinExistence type="inferred from homology"/>
<protein>
    <recommendedName>
        <fullName evidence="6">Dihydrolipoamide acetyltransferase component of pyruvate dehydrogenase complex</fullName>
        <ecNumber evidence="6">2.3.1.-</ecNumber>
    </recommendedName>
</protein>
<accession>A0A0L0QNQ4</accession>
<dbReference type="Pfam" id="PF00364">
    <property type="entry name" value="Biotin_lipoyl"/>
    <property type="match status" value="1"/>
</dbReference>
<dbReference type="InterPro" id="IPR004167">
    <property type="entry name" value="PSBD"/>
</dbReference>
<dbReference type="Gene3D" id="3.30.559.10">
    <property type="entry name" value="Chloramphenicol acetyltransferase-like domain"/>
    <property type="match status" value="1"/>
</dbReference>
<evidence type="ECO:0000256" key="3">
    <source>
        <dbReference type="ARBA" id="ARBA00022679"/>
    </source>
</evidence>
<keyword evidence="4 6" id="KW-0450">Lipoyl</keyword>
<dbReference type="CDD" id="cd06849">
    <property type="entry name" value="lipoyl_domain"/>
    <property type="match status" value="1"/>
</dbReference>
<dbReference type="SUPFAM" id="SSF47005">
    <property type="entry name" value="Peripheral subunit-binding domain of 2-oxo acid dehydrogenase complex"/>
    <property type="match status" value="1"/>
</dbReference>
<evidence type="ECO:0000256" key="4">
    <source>
        <dbReference type="ARBA" id="ARBA00022823"/>
    </source>
</evidence>
<dbReference type="InterPro" id="IPR036625">
    <property type="entry name" value="E3-bd_dom_sf"/>
</dbReference>
<dbReference type="PROSITE" id="PS50968">
    <property type="entry name" value="BIOTINYL_LIPOYL"/>
    <property type="match status" value="1"/>
</dbReference>
<evidence type="ECO:0000313" key="10">
    <source>
        <dbReference type="Proteomes" id="UP000036780"/>
    </source>
</evidence>
<dbReference type="GeneID" id="66871031"/>
<reference evidence="10" key="1">
    <citation type="submission" date="2015-07" db="EMBL/GenBank/DDBJ databases">
        <title>Fjat-10053 dsm26.</title>
        <authorList>
            <person name="Liu B."/>
            <person name="Wang J."/>
            <person name="Zhu Y."/>
            <person name="Liu G."/>
            <person name="Chen Q."/>
            <person name="Chen Z."/>
            <person name="Lan J."/>
            <person name="Che J."/>
            <person name="Ge C."/>
            <person name="Shi H."/>
            <person name="Pan Z."/>
            <person name="Liu X."/>
        </authorList>
    </citation>
    <scope>NUCLEOTIDE SEQUENCE [LARGE SCALE GENOMIC DNA]</scope>
    <source>
        <strain evidence="10">DSM 26</strain>
    </source>
</reference>
<comment type="similarity">
    <text evidence="2 6">Belongs to the 2-oxoacid dehydrogenase family.</text>
</comment>
<dbReference type="PROSITE" id="PS51826">
    <property type="entry name" value="PSBD"/>
    <property type="match status" value="1"/>
</dbReference>